<reference evidence="3" key="1">
    <citation type="journal article" date="2013" name="Stand. Genomic Sci.">
        <title>Genome sequence of the thermophilic fresh-water bacterium Spirochaeta caldaria type strain (H1(T)), reclassification of Spirochaeta caldaria, Spirochaeta stenostrepta, and Spirochaeta zuelzerae in the genus Treponema as Treponema caldaria comb. nov., Treponema stenostrepta comb. nov., and Treponema zuelzerae comb. nov., and emendation of the genus Treponema.</title>
        <authorList>
            <person name="Abt B."/>
            <person name="Goker M."/>
            <person name="Scheuner C."/>
            <person name="Han C."/>
            <person name="Lu M."/>
            <person name="Misra M."/>
            <person name="Lapidus A."/>
            <person name="Nolan M."/>
            <person name="Lucas S."/>
            <person name="Hammon N."/>
            <person name="Deshpande S."/>
            <person name="Cheng J.F."/>
            <person name="Tapia R."/>
            <person name="Goodwin L.A."/>
            <person name="Pitluck S."/>
            <person name="Liolios K."/>
            <person name="Pagani I."/>
            <person name="Ivanova N."/>
            <person name="Mavromatis K."/>
            <person name="Mikhailova N."/>
            <person name="Huntemann M."/>
            <person name="Pati A."/>
            <person name="Chen A."/>
            <person name="Palaniappan K."/>
            <person name="Land M."/>
            <person name="Hauser L."/>
            <person name="Jeffries C.D."/>
            <person name="Rohde M."/>
            <person name="Spring S."/>
            <person name="Gronow S."/>
            <person name="Detter J.C."/>
            <person name="Bristow J."/>
            <person name="Eisen J.A."/>
            <person name="Markowitz V."/>
            <person name="Hugenholtz P."/>
            <person name="Kyrpides N.C."/>
            <person name="Woyke T."/>
            <person name="Klenk H.P."/>
        </authorList>
    </citation>
    <scope>NUCLEOTIDE SEQUENCE</scope>
    <source>
        <strain evidence="3">ATCC 51460 / DSM 7334 / H1</strain>
    </source>
</reference>
<dbReference type="STRING" id="744872.Spica_0574"/>
<dbReference type="GO" id="GO:0016758">
    <property type="term" value="F:hexosyltransferase activity"/>
    <property type="evidence" value="ECO:0007669"/>
    <property type="project" value="InterPro"/>
</dbReference>
<dbReference type="Proteomes" id="UP000000503">
    <property type="component" value="Chromosome"/>
</dbReference>
<proteinExistence type="predicted"/>
<gene>
    <name evidence="2" type="ordered locus">Spica_0574</name>
</gene>
<dbReference type="RefSeq" id="WP_013968046.1">
    <property type="nucleotide sequence ID" value="NC_015732.1"/>
</dbReference>
<sequence>MSNILIAMIEVGFGHKGPALVIQEALESAFPGKHRINVIDFPAVAGAHRTDRAIKAAWDTALQHPWMVRASYAFMEAVYPWSSKVLYPFIADFYIRGGQYLAEDPPDLFISTHPMCSLVAAEARRCYGLQFPIVNDVVDPFDGYSLWAEQSADLFLVHSEQSRDLLKSHHIDEQRIKLVPYPQLPAMSIPERTTDELRAIYGLDPQGTETKPVVLVTSGAQGLGKAYSFAIRAYLEGYPVDFLVVTGKNTRLFQQLETILYANKHKKLPGKLIPLSFATSMAELYSLCDMVVGKAGASTCMETLFHKKPLICIEWAGQNDYKIIQFLLENQLGSFTSRYHDWIQLLIKPPIYKKYDAEFSNHGILQELRSFHAVSGSM</sequence>
<organism evidence="2 3">
    <name type="scientific">Gracilinema caldarium (strain ATCC 51460 / DSM 7334 / H1)</name>
    <name type="common">Treponema caldarium</name>
    <dbReference type="NCBI Taxonomy" id="744872"/>
    <lineage>
        <taxon>Bacteria</taxon>
        <taxon>Pseudomonadati</taxon>
        <taxon>Spirochaetota</taxon>
        <taxon>Spirochaetia</taxon>
        <taxon>Spirochaetales</taxon>
        <taxon>Breznakiellaceae</taxon>
        <taxon>Gracilinema</taxon>
    </lineage>
</organism>
<dbReference type="PANTHER" id="PTHR43025">
    <property type="entry name" value="MONOGALACTOSYLDIACYLGLYCEROL SYNTHASE"/>
    <property type="match status" value="1"/>
</dbReference>
<dbReference type="PANTHER" id="PTHR43025:SF3">
    <property type="entry name" value="MONOGALACTOSYLDIACYLGLYCEROL SYNTHASE 1, CHLOROPLASTIC"/>
    <property type="match status" value="1"/>
</dbReference>
<accession>F8F190</accession>
<name>F8F190_GRAC1</name>
<protein>
    <submittedName>
        <fullName evidence="2">Glycosyltransferase 28 domain protein</fullName>
    </submittedName>
</protein>
<dbReference type="InterPro" id="IPR007235">
    <property type="entry name" value="Glyco_trans_28_C"/>
</dbReference>
<evidence type="ECO:0000259" key="1">
    <source>
        <dbReference type="Pfam" id="PF04101"/>
    </source>
</evidence>
<feature type="domain" description="Glycosyl transferase family 28 C-terminal" evidence="1">
    <location>
        <begin position="239"/>
        <end position="318"/>
    </location>
</feature>
<dbReference type="Gene3D" id="3.40.50.2000">
    <property type="entry name" value="Glycogen Phosphorylase B"/>
    <property type="match status" value="1"/>
</dbReference>
<dbReference type="eggNOG" id="COG0707">
    <property type="taxonomic scope" value="Bacteria"/>
</dbReference>
<evidence type="ECO:0000313" key="3">
    <source>
        <dbReference type="Proteomes" id="UP000000503"/>
    </source>
</evidence>
<dbReference type="Pfam" id="PF04101">
    <property type="entry name" value="Glyco_tran_28_C"/>
    <property type="match status" value="1"/>
</dbReference>
<evidence type="ECO:0000313" key="2">
    <source>
        <dbReference type="EMBL" id="AEJ18734.1"/>
    </source>
</evidence>
<dbReference type="OrthoDB" id="9815663at2"/>
<dbReference type="InterPro" id="IPR050519">
    <property type="entry name" value="Glycosyltransf_28_UgtP"/>
</dbReference>
<dbReference type="SUPFAM" id="SSF53756">
    <property type="entry name" value="UDP-Glycosyltransferase/glycogen phosphorylase"/>
    <property type="match status" value="1"/>
</dbReference>
<dbReference type="HOGENOM" id="CLU_723424_0_0_12"/>
<dbReference type="KEGG" id="scd:Spica_0574"/>
<dbReference type="EMBL" id="CP002868">
    <property type="protein sequence ID" value="AEJ18734.1"/>
    <property type="molecule type" value="Genomic_DNA"/>
</dbReference>
<dbReference type="AlphaFoldDB" id="F8F190"/>
<keyword evidence="3" id="KW-1185">Reference proteome</keyword>